<keyword evidence="1" id="KW-1133">Transmembrane helix</keyword>
<evidence type="ECO:0000313" key="2">
    <source>
        <dbReference type="EMBL" id="GMQ33606.1"/>
    </source>
</evidence>
<reference evidence="2 3" key="1">
    <citation type="submission" date="2023-08" db="EMBL/GenBank/DDBJ databases">
        <title>Draft genome sequence of Algoriphagus taiwanensis.</title>
        <authorList>
            <person name="Takatani N."/>
            <person name="Hosokawa M."/>
            <person name="Sawabe T."/>
        </authorList>
    </citation>
    <scope>NUCLEOTIDE SEQUENCE [LARGE SCALE GENOMIC DNA]</scope>
    <source>
        <strain evidence="2 3">JCM 19755</strain>
    </source>
</reference>
<accession>A0ABQ6Q0A6</accession>
<gene>
    <name evidence="2" type="ORF">Ataiwa_18780</name>
</gene>
<name>A0ABQ6Q0A6_9BACT</name>
<dbReference type="Proteomes" id="UP001307705">
    <property type="component" value="Unassembled WGS sequence"/>
</dbReference>
<feature type="transmembrane region" description="Helical" evidence="1">
    <location>
        <begin position="6"/>
        <end position="26"/>
    </location>
</feature>
<proteinExistence type="predicted"/>
<protein>
    <submittedName>
        <fullName evidence="2">Uncharacterized protein</fullName>
    </submittedName>
</protein>
<sequence length="29" mass="3102">MESNVLTELFLPLALAVIMFGMGLSLHPG</sequence>
<organism evidence="2 3">
    <name type="scientific">Algoriphagus taiwanensis</name>
    <dbReference type="NCBI Taxonomy" id="1445656"/>
    <lineage>
        <taxon>Bacteria</taxon>
        <taxon>Pseudomonadati</taxon>
        <taxon>Bacteroidota</taxon>
        <taxon>Cytophagia</taxon>
        <taxon>Cytophagales</taxon>
        <taxon>Cyclobacteriaceae</taxon>
        <taxon>Algoriphagus</taxon>
    </lineage>
</organism>
<evidence type="ECO:0000256" key="1">
    <source>
        <dbReference type="SAM" id="Phobius"/>
    </source>
</evidence>
<keyword evidence="3" id="KW-1185">Reference proteome</keyword>
<keyword evidence="1" id="KW-0812">Transmembrane</keyword>
<comment type="caution">
    <text evidence="2">The sequence shown here is derived from an EMBL/GenBank/DDBJ whole genome shotgun (WGS) entry which is preliminary data.</text>
</comment>
<keyword evidence="1" id="KW-0472">Membrane</keyword>
<evidence type="ECO:0000313" key="3">
    <source>
        <dbReference type="Proteomes" id="UP001307705"/>
    </source>
</evidence>
<dbReference type="EMBL" id="BTPE01000005">
    <property type="protein sequence ID" value="GMQ33606.1"/>
    <property type="molecule type" value="Genomic_DNA"/>
</dbReference>